<feature type="transmembrane region" description="Helical" evidence="1">
    <location>
        <begin position="16"/>
        <end position="36"/>
    </location>
</feature>
<dbReference type="Gene3D" id="3.10.310.50">
    <property type="match status" value="1"/>
</dbReference>
<keyword evidence="1" id="KW-0472">Membrane</keyword>
<dbReference type="PANTHER" id="PTHR30373">
    <property type="entry name" value="UPF0603 PROTEIN YGCG"/>
    <property type="match status" value="1"/>
</dbReference>
<gene>
    <name evidence="3" type="ORF">PITCH_A130002</name>
</gene>
<accession>A0A445MS97</accession>
<dbReference type="AlphaFoldDB" id="A0A445MS97"/>
<evidence type="ECO:0000259" key="2">
    <source>
        <dbReference type="Pfam" id="PF04536"/>
    </source>
</evidence>
<feature type="domain" description="TPM" evidence="2">
    <location>
        <begin position="45"/>
        <end position="168"/>
    </location>
</feature>
<proteinExistence type="predicted"/>
<dbReference type="EMBL" id="OJIN01000035">
    <property type="protein sequence ID" value="SPD72350.1"/>
    <property type="molecule type" value="Genomic_DNA"/>
</dbReference>
<evidence type="ECO:0000313" key="3">
    <source>
        <dbReference type="EMBL" id="SPD72350.1"/>
    </source>
</evidence>
<organism evidence="3">
    <name type="scientific">uncultured Desulfobacterium sp</name>
    <dbReference type="NCBI Taxonomy" id="201089"/>
    <lineage>
        <taxon>Bacteria</taxon>
        <taxon>Pseudomonadati</taxon>
        <taxon>Thermodesulfobacteriota</taxon>
        <taxon>Desulfobacteria</taxon>
        <taxon>Desulfobacterales</taxon>
        <taxon>Desulfobacteriaceae</taxon>
        <taxon>Desulfobacterium</taxon>
        <taxon>environmental samples</taxon>
    </lineage>
</organism>
<protein>
    <recommendedName>
        <fullName evidence="2">TPM domain-containing protein</fullName>
    </recommendedName>
</protein>
<feature type="transmembrane region" description="Helical" evidence="1">
    <location>
        <begin position="191"/>
        <end position="208"/>
    </location>
</feature>
<evidence type="ECO:0000256" key="1">
    <source>
        <dbReference type="SAM" id="Phobius"/>
    </source>
</evidence>
<keyword evidence="1" id="KW-0812">Transmembrane</keyword>
<keyword evidence="1" id="KW-1133">Transmembrane helix</keyword>
<dbReference type="InterPro" id="IPR007621">
    <property type="entry name" value="TPM_dom"/>
</dbReference>
<reference evidence="3" key="1">
    <citation type="submission" date="2018-01" db="EMBL/GenBank/DDBJ databases">
        <authorList>
            <person name="Regsiter A."/>
            <person name="William W."/>
        </authorList>
    </citation>
    <scope>NUCLEOTIDE SEQUENCE</scope>
    <source>
        <strain evidence="3">TRIP AH-1</strain>
    </source>
</reference>
<sequence>MPYCYIGTLMVKSRQAIFVVALVIASALWTVPCFGLDVPPLEGRVNDYANMLSPETRNHLDSILQQLEDNESTQIVVLTIASLQGDSLEDFSIRVAEQWKMGQKGLDNGAILLIAKQDRKVRIEVGYGLEGRLTDLISGRIIRNVILPEFKSGRMDQGVIKGVNAMIAAVKGEFESTPPPRSANKRGSGDAIFLLIVVFVIFISRIGSRKPFLGAISGGVAAPVLGAIAGSGLLIALFLIPIGLLVGLFLSSLGLTSTGRGGWHSGFGGYWGGGLGGGGFSGGGFSGGGGGFGGGGASGSW</sequence>
<dbReference type="PANTHER" id="PTHR30373:SF2">
    <property type="entry name" value="UPF0603 PROTEIN YGCG"/>
    <property type="match status" value="1"/>
</dbReference>
<name>A0A445MS97_9BACT</name>
<dbReference type="Pfam" id="PF04536">
    <property type="entry name" value="TPM_phosphatase"/>
    <property type="match status" value="1"/>
</dbReference>
<feature type="transmembrane region" description="Helical" evidence="1">
    <location>
        <begin position="220"/>
        <end position="250"/>
    </location>
</feature>